<evidence type="ECO:0000256" key="1">
    <source>
        <dbReference type="SAM" id="MobiDB-lite"/>
    </source>
</evidence>
<evidence type="ECO:0000313" key="2">
    <source>
        <dbReference type="EMBL" id="GEW05032.1"/>
    </source>
</evidence>
<protein>
    <recommendedName>
        <fullName evidence="3">Reverse transcriptase domain-containing protein</fullName>
    </recommendedName>
</protein>
<name>A0A699GS49_TANCI</name>
<dbReference type="EMBL" id="BKCJ010043325">
    <property type="protein sequence ID" value="GEW05032.1"/>
    <property type="molecule type" value="Genomic_DNA"/>
</dbReference>
<organism evidence="2">
    <name type="scientific">Tanacetum cinerariifolium</name>
    <name type="common">Dalmatian daisy</name>
    <name type="synonym">Chrysanthemum cinerariifolium</name>
    <dbReference type="NCBI Taxonomy" id="118510"/>
    <lineage>
        <taxon>Eukaryota</taxon>
        <taxon>Viridiplantae</taxon>
        <taxon>Streptophyta</taxon>
        <taxon>Embryophyta</taxon>
        <taxon>Tracheophyta</taxon>
        <taxon>Spermatophyta</taxon>
        <taxon>Magnoliopsida</taxon>
        <taxon>eudicotyledons</taxon>
        <taxon>Gunneridae</taxon>
        <taxon>Pentapetalae</taxon>
        <taxon>asterids</taxon>
        <taxon>campanulids</taxon>
        <taxon>Asterales</taxon>
        <taxon>Asteraceae</taxon>
        <taxon>Asteroideae</taxon>
        <taxon>Anthemideae</taxon>
        <taxon>Anthemidinae</taxon>
        <taxon>Tanacetum</taxon>
    </lineage>
</organism>
<proteinExistence type="predicted"/>
<accession>A0A699GS49</accession>
<reference evidence="2" key="1">
    <citation type="journal article" date="2019" name="Sci. Rep.">
        <title>Draft genome of Tanacetum cinerariifolium, the natural source of mosquito coil.</title>
        <authorList>
            <person name="Yamashiro T."/>
            <person name="Shiraishi A."/>
            <person name="Satake H."/>
            <person name="Nakayama K."/>
        </authorList>
    </citation>
    <scope>NUCLEOTIDE SEQUENCE</scope>
</reference>
<gene>
    <name evidence="2" type="ORF">Tci_177008</name>
</gene>
<dbReference type="AlphaFoldDB" id="A0A699GS49"/>
<sequence>MTFYHGITMIDQDKIMVVAEGNIMRKTPREPYDLIENMTQHHFQWDAEVYYGITPNLSAHYYDTTYTSIAPVEVLGKQTAYTIQSVRHQPGQGHPNTVYYLDSDESDEDEPSEVLEVQRSIRHLSSSPIPSFDPNIESLSPLPTPFKDSDSLLEETDTLLSQIDDSFPKYETFCFNIEEMSSGSTTTHSDYSLLDYEAFYFDDDHIEEQSSGSTTNHSNFSLPKYDSFTFDLLIDPLPPADRIDLYHKEFADELAHIIPLPEYDYFNFDLETDLGEFTSVVEKDIFDLSSTKDSTSIELNDTLLLSDCDSSLS</sequence>
<evidence type="ECO:0008006" key="3">
    <source>
        <dbReference type="Google" id="ProtNLM"/>
    </source>
</evidence>
<comment type="caution">
    <text evidence="2">The sequence shown here is derived from an EMBL/GenBank/DDBJ whole genome shotgun (WGS) entry which is preliminary data.</text>
</comment>
<feature type="region of interest" description="Disordered" evidence="1">
    <location>
        <begin position="87"/>
        <end position="110"/>
    </location>
</feature>